<reference evidence="1" key="1">
    <citation type="submission" date="2023-06" db="EMBL/GenBank/DDBJ databases">
        <authorList>
            <person name="Noh H."/>
        </authorList>
    </citation>
    <scope>NUCLEOTIDE SEQUENCE</scope>
    <source>
        <strain evidence="1">DUCC20226</strain>
    </source>
</reference>
<protein>
    <submittedName>
        <fullName evidence="1">Uncharacterized protein</fullName>
    </submittedName>
</protein>
<evidence type="ECO:0000313" key="1">
    <source>
        <dbReference type="EMBL" id="KAK2600467.1"/>
    </source>
</evidence>
<proteinExistence type="predicted"/>
<keyword evidence="2" id="KW-1185">Reference proteome</keyword>
<dbReference type="Proteomes" id="UP001265746">
    <property type="component" value="Unassembled WGS sequence"/>
</dbReference>
<dbReference type="AlphaFoldDB" id="A0AAD9S631"/>
<gene>
    <name evidence="1" type="ORF">N8I77_009995</name>
</gene>
<comment type="caution">
    <text evidence="1">The sequence shown here is derived from an EMBL/GenBank/DDBJ whole genome shotgun (WGS) entry which is preliminary data.</text>
</comment>
<dbReference type="EMBL" id="JAUJFL010000006">
    <property type="protein sequence ID" value="KAK2600467.1"/>
    <property type="molecule type" value="Genomic_DNA"/>
</dbReference>
<name>A0AAD9S631_PHOAM</name>
<evidence type="ECO:0000313" key="2">
    <source>
        <dbReference type="Proteomes" id="UP001265746"/>
    </source>
</evidence>
<organism evidence="1 2">
    <name type="scientific">Phomopsis amygdali</name>
    <name type="common">Fusicoccum amygdali</name>
    <dbReference type="NCBI Taxonomy" id="1214568"/>
    <lineage>
        <taxon>Eukaryota</taxon>
        <taxon>Fungi</taxon>
        <taxon>Dikarya</taxon>
        <taxon>Ascomycota</taxon>
        <taxon>Pezizomycotina</taxon>
        <taxon>Sordariomycetes</taxon>
        <taxon>Sordariomycetidae</taxon>
        <taxon>Diaporthales</taxon>
        <taxon>Diaporthaceae</taxon>
        <taxon>Diaporthe</taxon>
    </lineage>
</organism>
<accession>A0AAD9S631</accession>
<sequence length="127" mass="14350">MYKKEERQPGRREPSFHGLHNLHEFVLVRTLNPPESFEEEHKRRKVLWDLGSQAVREALEDIPTGSHVNVCANSGSCSPEYGSLPPWATVPGTDVGLLMVAELWDEKNTGIHPGWRKVAQPIRTEEG</sequence>